<feature type="compositionally biased region" description="Low complexity" evidence="1">
    <location>
        <begin position="119"/>
        <end position="128"/>
    </location>
</feature>
<protein>
    <submittedName>
        <fullName evidence="3">Uncharacterized protein</fullName>
    </submittedName>
</protein>
<comment type="caution">
    <text evidence="3">The sequence shown here is derived from an EMBL/GenBank/DDBJ whole genome shotgun (WGS) entry which is preliminary data.</text>
</comment>
<evidence type="ECO:0000313" key="4">
    <source>
        <dbReference type="Proteomes" id="UP001576780"/>
    </source>
</evidence>
<accession>A0ABV4WF02</accession>
<feature type="chain" id="PRO_5046122586" evidence="2">
    <location>
        <begin position="27"/>
        <end position="154"/>
    </location>
</feature>
<keyword evidence="4" id="KW-1185">Reference proteome</keyword>
<feature type="compositionally biased region" description="Polar residues" evidence="1">
    <location>
        <begin position="129"/>
        <end position="154"/>
    </location>
</feature>
<dbReference type="Proteomes" id="UP001576780">
    <property type="component" value="Unassembled WGS sequence"/>
</dbReference>
<gene>
    <name evidence="3" type="ORF">ACE1CA_03920</name>
</gene>
<feature type="compositionally biased region" description="Low complexity" evidence="1">
    <location>
        <begin position="81"/>
        <end position="105"/>
    </location>
</feature>
<evidence type="ECO:0000256" key="1">
    <source>
        <dbReference type="SAM" id="MobiDB-lite"/>
    </source>
</evidence>
<dbReference type="RefSeq" id="WP_413276115.1">
    <property type="nucleotide sequence ID" value="NZ_JBHFNT010000044.1"/>
</dbReference>
<keyword evidence="2" id="KW-0732">Signal</keyword>
<sequence length="154" mass="15935">MNSIKKLAGFLGVLGISSLLSLPGFAEVNFNQFAQNSPGQSTSNPINDRDSSNDSNTPGGVSGTNAVDDPCVNQGTRGDRGSSSTSANSRNSSRSSSYPSADDQSLTAQNERCLEQEDNNSSTDSSTTPGIRNTPDGSITNPSRSTGGSRTPIQ</sequence>
<dbReference type="EMBL" id="JBHFNT010000044">
    <property type="protein sequence ID" value="MFB2833660.1"/>
    <property type="molecule type" value="Genomic_DNA"/>
</dbReference>
<feature type="compositionally biased region" description="Polar residues" evidence="1">
    <location>
        <begin position="34"/>
        <end position="46"/>
    </location>
</feature>
<feature type="signal peptide" evidence="2">
    <location>
        <begin position="1"/>
        <end position="26"/>
    </location>
</feature>
<feature type="region of interest" description="Disordered" evidence="1">
    <location>
        <begin position="34"/>
        <end position="154"/>
    </location>
</feature>
<evidence type="ECO:0000313" key="3">
    <source>
        <dbReference type="EMBL" id="MFB2833660.1"/>
    </source>
</evidence>
<organism evidence="3 4">
    <name type="scientific">Floridaenema evergladense BLCC-F167</name>
    <dbReference type="NCBI Taxonomy" id="3153639"/>
    <lineage>
        <taxon>Bacteria</taxon>
        <taxon>Bacillati</taxon>
        <taxon>Cyanobacteriota</taxon>
        <taxon>Cyanophyceae</taxon>
        <taxon>Oscillatoriophycideae</taxon>
        <taxon>Aerosakkonematales</taxon>
        <taxon>Aerosakkonemataceae</taxon>
        <taxon>Floridanema</taxon>
        <taxon>Floridanema evergladense</taxon>
    </lineage>
</organism>
<reference evidence="3 4" key="1">
    <citation type="submission" date="2024-09" db="EMBL/GenBank/DDBJ databases">
        <title>Floridaenema gen nov. (Aerosakkonemataceae, Aerosakkonematales ord. nov., Cyanobacteria) from benthic tropical and subtropical fresh waters, with the description of four new species.</title>
        <authorList>
            <person name="Moretto J.A."/>
            <person name="Berthold D.E."/>
            <person name="Lefler F.W."/>
            <person name="Huang I.-S."/>
            <person name="Laughinghouse H. IV."/>
        </authorList>
    </citation>
    <scope>NUCLEOTIDE SEQUENCE [LARGE SCALE GENOMIC DNA]</scope>
    <source>
        <strain evidence="3 4">BLCC-F167</strain>
    </source>
</reference>
<proteinExistence type="predicted"/>
<evidence type="ECO:0000256" key="2">
    <source>
        <dbReference type="SAM" id="SignalP"/>
    </source>
</evidence>
<name>A0ABV4WF02_9CYAN</name>
<feature type="compositionally biased region" description="Polar residues" evidence="1">
    <location>
        <begin position="53"/>
        <end position="65"/>
    </location>
</feature>